<evidence type="ECO:0000313" key="1">
    <source>
        <dbReference type="EMBL" id="MBL0375475.1"/>
    </source>
</evidence>
<gene>
    <name evidence="1" type="ORF">JJB09_26055</name>
</gene>
<keyword evidence="2" id="KW-1185">Reference proteome</keyword>
<evidence type="ECO:0000313" key="2">
    <source>
        <dbReference type="Proteomes" id="UP000633219"/>
    </source>
</evidence>
<dbReference type="Pfam" id="PF06169">
    <property type="entry name" value="DUF982"/>
    <property type="match status" value="1"/>
</dbReference>
<dbReference type="Proteomes" id="UP000633219">
    <property type="component" value="Unassembled WGS sequence"/>
</dbReference>
<accession>A0A936YRL0</accession>
<dbReference type="AlphaFoldDB" id="A0A936YRL0"/>
<comment type="caution">
    <text evidence="1">The sequence shown here is derived from an EMBL/GenBank/DDBJ whole genome shotgun (WGS) entry which is preliminary data.</text>
</comment>
<organism evidence="1 2">
    <name type="scientific">Rhizobium setariae</name>
    <dbReference type="NCBI Taxonomy" id="2801340"/>
    <lineage>
        <taxon>Bacteria</taxon>
        <taxon>Pseudomonadati</taxon>
        <taxon>Pseudomonadota</taxon>
        <taxon>Alphaproteobacteria</taxon>
        <taxon>Hyphomicrobiales</taxon>
        <taxon>Rhizobiaceae</taxon>
        <taxon>Rhizobium/Agrobacterium group</taxon>
        <taxon>Rhizobium</taxon>
    </lineage>
</organism>
<dbReference type="InterPro" id="IPR010385">
    <property type="entry name" value="DUF982"/>
</dbReference>
<sequence length="79" mass="8373">MAIPVIAELPSGAARIFSSASDACDFLERDWPDNPSEHHERAILLCRSASLTLVSSEAAREAFVAACLAASINVRGADM</sequence>
<reference evidence="1" key="1">
    <citation type="submission" date="2021-01" db="EMBL/GenBank/DDBJ databases">
        <title>Rhizobium sp. strain KVB221 16S ribosomal RNA gene Genome sequencing and assembly.</title>
        <authorList>
            <person name="Kang M."/>
        </authorList>
    </citation>
    <scope>NUCLEOTIDE SEQUENCE</scope>
    <source>
        <strain evidence="1">KVB221</strain>
    </source>
</reference>
<name>A0A936YRL0_9HYPH</name>
<dbReference type="EMBL" id="JAEQNC010000026">
    <property type="protein sequence ID" value="MBL0375475.1"/>
    <property type="molecule type" value="Genomic_DNA"/>
</dbReference>
<proteinExistence type="predicted"/>
<dbReference type="Gene3D" id="6.10.250.730">
    <property type="match status" value="1"/>
</dbReference>
<protein>
    <submittedName>
        <fullName evidence="1">DUF982 domain-containing protein</fullName>
    </submittedName>
</protein>